<gene>
    <name evidence="7" type="ORF">QP029_08970</name>
</gene>
<keyword evidence="5" id="KW-0732">Signal</keyword>
<evidence type="ECO:0000256" key="2">
    <source>
        <dbReference type="ARBA" id="ARBA00024900"/>
    </source>
</evidence>
<dbReference type="Pfam" id="PF00080">
    <property type="entry name" value="Sod_Cu"/>
    <property type="match status" value="1"/>
</dbReference>
<dbReference type="PANTHER" id="PTHR10003">
    <property type="entry name" value="SUPEROXIDE DISMUTASE CU-ZN -RELATED"/>
    <property type="match status" value="1"/>
</dbReference>
<evidence type="ECO:0000313" key="7">
    <source>
        <dbReference type="EMBL" id="WIM69385.1"/>
    </source>
</evidence>
<feature type="domain" description="Superoxide dismutase copper/zinc binding" evidence="6">
    <location>
        <begin position="82"/>
        <end position="230"/>
    </location>
</feature>
<feature type="signal peptide" evidence="5">
    <location>
        <begin position="1"/>
        <end position="24"/>
    </location>
</feature>
<feature type="chain" id="PRO_5045859161" description="Superoxide dismutase [Cu-Zn]" evidence="5">
    <location>
        <begin position="25"/>
        <end position="232"/>
    </location>
</feature>
<dbReference type="CDD" id="cd00305">
    <property type="entry name" value="Cu-Zn_Superoxide_Dismutase"/>
    <property type="match status" value="1"/>
</dbReference>
<dbReference type="InterPro" id="IPR036423">
    <property type="entry name" value="SOD-like_Cu/Zn_dom_sf"/>
</dbReference>
<feature type="compositionally biased region" description="Basic and acidic residues" evidence="4">
    <location>
        <begin position="144"/>
        <end position="155"/>
    </location>
</feature>
<feature type="region of interest" description="Disordered" evidence="4">
    <location>
        <begin position="27"/>
        <end position="79"/>
    </location>
</feature>
<sequence length="232" mass="23257">MRHLTRTALAALGATALVTVSACATDDADTTTDTATDAETDTATAADTAATTDPTEAVSETTTAAADGPSATLTDADGTELGTVQFTEADGTDSAVEVTASLSGMEPGFYGFHLHGAGVCETDSAAPDGPADTGDFLSAGGHLGSDEADHPDHAGDLPQLLVQNSGDASLSFTTDRITLADLKDEDGTAVIIHADPDNYAHIPERYAADGPDEDTTGAGDAGDRLACGVIGR</sequence>
<keyword evidence="3" id="KW-0862">Zinc</keyword>
<dbReference type="PROSITE" id="PS00332">
    <property type="entry name" value="SOD_CU_ZN_2"/>
    <property type="match status" value="1"/>
</dbReference>
<evidence type="ECO:0000313" key="8">
    <source>
        <dbReference type="Proteomes" id="UP001238805"/>
    </source>
</evidence>
<keyword evidence="3" id="KW-0479">Metal-binding</keyword>
<reference evidence="7 8" key="1">
    <citation type="submission" date="2023-05" db="EMBL/GenBank/DDBJ databases">
        <title>Corynebacterium suedekumii sp. nov. and Corynebacterium breve sp. nov. isolated from raw cow's milk.</title>
        <authorList>
            <person name="Baer M.K."/>
            <person name="Mehl L."/>
            <person name="Hellmuth R."/>
            <person name="Marke G."/>
            <person name="Lipski A."/>
        </authorList>
    </citation>
    <scope>NUCLEOTIDE SEQUENCE [LARGE SCALE GENOMIC DNA]</scope>
    <source>
        <strain evidence="7 8">LM112</strain>
    </source>
</reference>
<name>A0ABY8VKR2_9CORY</name>
<evidence type="ECO:0000256" key="3">
    <source>
        <dbReference type="RuleBase" id="RU000393"/>
    </source>
</evidence>
<dbReference type="Gene3D" id="2.60.40.200">
    <property type="entry name" value="Superoxide dismutase, copper/zinc binding domain"/>
    <property type="match status" value="1"/>
</dbReference>
<comment type="function">
    <text evidence="2">Destroys radicals which are normally produced within the cells and which are toxic to biological systems. May play a role in favoring mycobacterial survival in phagocytes.</text>
</comment>
<comment type="cofactor">
    <cofactor evidence="3">
        <name>Cu cation</name>
        <dbReference type="ChEBI" id="CHEBI:23378"/>
    </cofactor>
    <text evidence="3">Binds 1 copper ion per subunit.</text>
</comment>
<organism evidence="7 8">
    <name type="scientific">Corynebacterium suedekumii</name>
    <dbReference type="NCBI Taxonomy" id="3049801"/>
    <lineage>
        <taxon>Bacteria</taxon>
        <taxon>Bacillati</taxon>
        <taxon>Actinomycetota</taxon>
        <taxon>Actinomycetes</taxon>
        <taxon>Mycobacteriales</taxon>
        <taxon>Corynebacteriaceae</taxon>
        <taxon>Corynebacterium</taxon>
    </lineage>
</organism>
<dbReference type="Proteomes" id="UP001238805">
    <property type="component" value="Chromosome"/>
</dbReference>
<comment type="cofactor">
    <cofactor evidence="3">
        <name>Zn(2+)</name>
        <dbReference type="ChEBI" id="CHEBI:29105"/>
    </cofactor>
    <text evidence="3">Binds 1 zinc ion per subunit.</text>
</comment>
<dbReference type="InterPro" id="IPR024134">
    <property type="entry name" value="SOD_Cu/Zn_/chaperone"/>
</dbReference>
<keyword evidence="3" id="KW-0560">Oxidoreductase</keyword>
<keyword evidence="8" id="KW-1185">Reference proteome</keyword>
<dbReference type="SUPFAM" id="SSF49329">
    <property type="entry name" value="Cu,Zn superoxide dismutase-like"/>
    <property type="match status" value="1"/>
</dbReference>
<feature type="compositionally biased region" description="Low complexity" evidence="4">
    <location>
        <begin position="41"/>
        <end position="66"/>
    </location>
</feature>
<dbReference type="PROSITE" id="PS51257">
    <property type="entry name" value="PROKAR_LIPOPROTEIN"/>
    <property type="match status" value="1"/>
</dbReference>
<proteinExistence type="inferred from homology"/>
<dbReference type="EMBL" id="CP126970">
    <property type="protein sequence ID" value="WIM69385.1"/>
    <property type="molecule type" value="Genomic_DNA"/>
</dbReference>
<dbReference type="InterPro" id="IPR001424">
    <property type="entry name" value="SOD_Cu_Zn_dom"/>
</dbReference>
<dbReference type="EC" id="1.15.1.1" evidence="3"/>
<keyword evidence="3" id="KW-0186">Copper</keyword>
<accession>A0ABY8VKR2</accession>
<dbReference type="InterPro" id="IPR018152">
    <property type="entry name" value="SOD_Cu/Zn_BS"/>
</dbReference>
<dbReference type="RefSeq" id="WP_284873979.1">
    <property type="nucleotide sequence ID" value="NZ_CP126970.1"/>
</dbReference>
<evidence type="ECO:0000256" key="1">
    <source>
        <dbReference type="ARBA" id="ARBA00010457"/>
    </source>
</evidence>
<evidence type="ECO:0000256" key="4">
    <source>
        <dbReference type="SAM" id="MobiDB-lite"/>
    </source>
</evidence>
<protein>
    <recommendedName>
        <fullName evidence="3">Superoxide dismutase [Cu-Zn]</fullName>
        <ecNumber evidence="3">1.15.1.1</ecNumber>
    </recommendedName>
</protein>
<feature type="compositionally biased region" description="Acidic residues" evidence="4">
    <location>
        <begin position="27"/>
        <end position="40"/>
    </location>
</feature>
<comment type="similarity">
    <text evidence="1 3">Belongs to the Cu-Zn superoxide dismutase family.</text>
</comment>
<comment type="catalytic activity">
    <reaction evidence="3">
        <text>2 superoxide + 2 H(+) = H2O2 + O2</text>
        <dbReference type="Rhea" id="RHEA:20696"/>
        <dbReference type="ChEBI" id="CHEBI:15378"/>
        <dbReference type="ChEBI" id="CHEBI:15379"/>
        <dbReference type="ChEBI" id="CHEBI:16240"/>
        <dbReference type="ChEBI" id="CHEBI:18421"/>
        <dbReference type="EC" id="1.15.1.1"/>
    </reaction>
</comment>
<feature type="region of interest" description="Disordered" evidence="4">
    <location>
        <begin position="123"/>
        <end position="159"/>
    </location>
</feature>
<evidence type="ECO:0000259" key="6">
    <source>
        <dbReference type="Pfam" id="PF00080"/>
    </source>
</evidence>
<evidence type="ECO:0000256" key="5">
    <source>
        <dbReference type="SAM" id="SignalP"/>
    </source>
</evidence>